<organism evidence="2 3">
    <name type="scientific">Marine Group III euryarchaeote</name>
    <dbReference type="NCBI Taxonomy" id="2173149"/>
    <lineage>
        <taxon>Archaea</taxon>
        <taxon>Methanobacteriati</taxon>
        <taxon>Thermoplasmatota</taxon>
        <taxon>Thermoplasmata</taxon>
        <taxon>Candidatus Thermoprofundales</taxon>
    </lineage>
</organism>
<gene>
    <name evidence="2" type="ORF">EYQ16_00520</name>
</gene>
<feature type="transmembrane region" description="Helical" evidence="1">
    <location>
        <begin position="146"/>
        <end position="166"/>
    </location>
</feature>
<feature type="transmembrane region" description="Helical" evidence="1">
    <location>
        <begin position="68"/>
        <end position="84"/>
    </location>
</feature>
<dbReference type="EMBL" id="DUAV01000004">
    <property type="protein sequence ID" value="HIG62997.1"/>
    <property type="molecule type" value="Genomic_DNA"/>
</dbReference>
<feature type="transmembrane region" description="Helical" evidence="1">
    <location>
        <begin position="173"/>
        <end position="192"/>
    </location>
</feature>
<comment type="caution">
    <text evidence="2">The sequence shown here is derived from an EMBL/GenBank/DDBJ whole genome shotgun (WGS) entry which is preliminary data.</text>
</comment>
<evidence type="ECO:0000313" key="3">
    <source>
        <dbReference type="Proteomes" id="UP000589516"/>
    </source>
</evidence>
<keyword evidence="1" id="KW-0812">Transmembrane</keyword>
<sequence length="207" mass="22426">MDPHLFRRFNHTVVACYVVYFLLPPTLWGVPRFAFAASFWLATVTVEAVRLRSTREMPGMRDYEQRRIAGFLWFTTGTTALLAAHEYLGVGQAVVMATIIAAAYTDPLLGELKPRLPRQQALGGGVVVAFLIYIAIFGMVDALSSAALGYALVAAVVMVAAELPSVKWLDDDLLMQLVPVAVLLLLAALPGAPQLPGDVIAEVLHCC</sequence>
<accession>A0A7C7ZE66</accession>
<evidence type="ECO:0008006" key="4">
    <source>
        <dbReference type="Google" id="ProtNLM"/>
    </source>
</evidence>
<protein>
    <recommendedName>
        <fullName evidence="4">Dolichol kinase</fullName>
    </recommendedName>
</protein>
<proteinExistence type="predicted"/>
<dbReference type="Proteomes" id="UP000589516">
    <property type="component" value="Unassembled WGS sequence"/>
</dbReference>
<name>A0A7C7ZE66_9ARCH</name>
<keyword evidence="1" id="KW-0472">Membrane</keyword>
<keyword evidence="1" id="KW-1133">Transmembrane helix</keyword>
<evidence type="ECO:0000313" key="2">
    <source>
        <dbReference type="EMBL" id="HIG62997.1"/>
    </source>
</evidence>
<dbReference type="AlphaFoldDB" id="A0A7C7ZE66"/>
<evidence type="ECO:0000256" key="1">
    <source>
        <dbReference type="SAM" id="Phobius"/>
    </source>
</evidence>
<reference evidence="3" key="1">
    <citation type="journal article" date="2019" name="bioRxiv">
        <title>Genome diversification in globally distributed novel marine Proteobacteria is linked to environmental adaptation.</title>
        <authorList>
            <person name="Zhou Z."/>
            <person name="Tran P.Q."/>
            <person name="Kieft K."/>
            <person name="Anantharaman K."/>
        </authorList>
    </citation>
    <scope>NUCLEOTIDE SEQUENCE [LARGE SCALE GENOMIC DNA]</scope>
</reference>
<feature type="transmembrane region" description="Helical" evidence="1">
    <location>
        <begin position="121"/>
        <end position="140"/>
    </location>
</feature>